<evidence type="ECO:0000313" key="1">
    <source>
        <dbReference type="EMBL" id="SMO50839.1"/>
    </source>
</evidence>
<sequence length="87" mass="9865">MAKYRGRFVFGGVDSGKVMDNLRVGDELSLIGAFGKINDVKIKETYRYQNKRVYITDQLGLIYADEVVAVNMPTWKNGTFTRKAKVV</sequence>
<dbReference type="Proteomes" id="UP000315636">
    <property type="component" value="Unassembled WGS sequence"/>
</dbReference>
<gene>
    <name evidence="1" type="ORF">SAMN06264849_102434</name>
</gene>
<accession>A0A521BUK1</accession>
<evidence type="ECO:0000313" key="2">
    <source>
        <dbReference type="Proteomes" id="UP000315636"/>
    </source>
</evidence>
<organism evidence="1 2">
    <name type="scientific">Melghirimyces algeriensis</name>
    <dbReference type="NCBI Taxonomy" id="910412"/>
    <lineage>
        <taxon>Bacteria</taxon>
        <taxon>Bacillati</taxon>
        <taxon>Bacillota</taxon>
        <taxon>Bacilli</taxon>
        <taxon>Bacillales</taxon>
        <taxon>Thermoactinomycetaceae</taxon>
        <taxon>Melghirimyces</taxon>
    </lineage>
</organism>
<dbReference type="RefSeq" id="WP_142504707.1">
    <property type="nucleotide sequence ID" value="NZ_FXTI01000002.1"/>
</dbReference>
<reference evidence="1 2" key="1">
    <citation type="submission" date="2017-05" db="EMBL/GenBank/DDBJ databases">
        <authorList>
            <person name="Varghese N."/>
            <person name="Submissions S."/>
        </authorList>
    </citation>
    <scope>NUCLEOTIDE SEQUENCE [LARGE SCALE GENOMIC DNA]</scope>
    <source>
        <strain evidence="1 2">DSM 45474</strain>
    </source>
</reference>
<proteinExistence type="predicted"/>
<protein>
    <submittedName>
        <fullName evidence="1">Uncharacterized protein</fullName>
    </submittedName>
</protein>
<dbReference type="OrthoDB" id="2989779at2"/>
<dbReference type="AlphaFoldDB" id="A0A521BUK1"/>
<dbReference type="EMBL" id="FXTI01000002">
    <property type="protein sequence ID" value="SMO50839.1"/>
    <property type="molecule type" value="Genomic_DNA"/>
</dbReference>
<name>A0A521BUK1_9BACL</name>
<keyword evidence="2" id="KW-1185">Reference proteome</keyword>